<dbReference type="EMBL" id="GBXI01007646">
    <property type="protein sequence ID" value="JAD06646.1"/>
    <property type="molecule type" value="Transcribed_RNA"/>
</dbReference>
<keyword evidence="2" id="KW-1133">Transmembrane helix</keyword>
<dbReference type="InterPro" id="IPR017850">
    <property type="entry name" value="Alkaline_phosphatase_core_sf"/>
</dbReference>
<dbReference type="PANTHER" id="PTHR10974:SF9">
    <property type="entry name" value="DUF229 DOMAIN CONTAINING PROTEIN-RELATED"/>
    <property type="match status" value="1"/>
</dbReference>
<evidence type="ECO:0000256" key="2">
    <source>
        <dbReference type="SAM" id="Phobius"/>
    </source>
</evidence>
<keyword evidence="2" id="KW-0472">Membrane</keyword>
<keyword evidence="2" id="KW-0812">Transmembrane</keyword>
<dbReference type="Pfam" id="PF02995">
    <property type="entry name" value="DUF229"/>
    <property type="match status" value="1"/>
</dbReference>
<reference evidence="4" key="1">
    <citation type="submission" date="2014-11" db="EMBL/GenBank/DDBJ databases">
        <authorList>
            <person name="Geib S."/>
        </authorList>
    </citation>
    <scope>NUCLEOTIDE SEQUENCE</scope>
</reference>
<dbReference type="Gene3D" id="3.40.720.10">
    <property type="entry name" value="Alkaline Phosphatase, subunit A"/>
    <property type="match status" value="1"/>
</dbReference>
<dbReference type="InterPro" id="IPR004245">
    <property type="entry name" value="DUF229"/>
</dbReference>
<feature type="region of interest" description="Disordered" evidence="1">
    <location>
        <begin position="163"/>
        <end position="187"/>
    </location>
</feature>
<evidence type="ECO:0000313" key="3">
    <source>
        <dbReference type="EMBL" id="JAD00602.1"/>
    </source>
</evidence>
<gene>
    <name evidence="4" type="primary">GIP3_0</name>
    <name evidence="3" type="synonym">GIP3_1</name>
    <name evidence="4" type="ORF">g.25475</name>
    <name evidence="3" type="ORF">g.25478</name>
</gene>
<name>A0A0A1X6X0_ZEUCU</name>
<feature type="transmembrane region" description="Helical" evidence="2">
    <location>
        <begin position="110"/>
        <end position="128"/>
    </location>
</feature>
<organism evidence="4">
    <name type="scientific">Zeugodacus cucurbitae</name>
    <name type="common">Melon fruit fly</name>
    <name type="synonym">Bactrocera cucurbitae</name>
    <dbReference type="NCBI Taxonomy" id="28588"/>
    <lineage>
        <taxon>Eukaryota</taxon>
        <taxon>Metazoa</taxon>
        <taxon>Ecdysozoa</taxon>
        <taxon>Arthropoda</taxon>
        <taxon>Hexapoda</taxon>
        <taxon>Insecta</taxon>
        <taxon>Pterygota</taxon>
        <taxon>Neoptera</taxon>
        <taxon>Endopterygota</taxon>
        <taxon>Diptera</taxon>
        <taxon>Brachycera</taxon>
        <taxon>Muscomorpha</taxon>
        <taxon>Tephritoidea</taxon>
        <taxon>Tephritidae</taxon>
        <taxon>Zeugodacus</taxon>
        <taxon>Zeugodacus</taxon>
    </lineage>
</organism>
<evidence type="ECO:0000313" key="4">
    <source>
        <dbReference type="EMBL" id="JAD06646.1"/>
    </source>
</evidence>
<dbReference type="GO" id="GO:0005615">
    <property type="term" value="C:extracellular space"/>
    <property type="evidence" value="ECO:0007669"/>
    <property type="project" value="TreeGrafter"/>
</dbReference>
<sequence length="836" mass="94958">MTTISVSSTESTAEETECLLGDGTKTWGNTNMDTTQSKTSQKADIIRSLGNHKINKQTESQSCAGQQLLKTAVTSCWQKSMQRLTNTNKAGSPPANYCNWSYRMLRRKQLLLLLALLIFIVYLSSSMSNNDYADERIPVLHYSHVPGMKVSTNSTLYPASTLRSNKSVDAKPLQTPPTDTELPLPATPTSTPELIEASTFDQTTHTAESFNDSNSENPFTNDTYKIMRPPTGYLVWSESCRIPDVDVHAPDMMQHFKREKYKPCSNKKPLTTVVYNATSREYVLQIEESEIKSFSKSGRIHCCYQSIMRNGTGIKADVDYKLSKCVPFKKSVSLSPSIESILVQCDSNKRNVYKNGHPLINDKPKVRERLKAWKTKDTEHGRQKPPSILMIGIDSISRVNLIRAMPKTAQHLYDNDWFELSGYNKIDDNTFPNFMAVLAGYNKNNTITKCPPTVLGALDNCSLIWNTFREHGYVTGYGEDAAEISTFNYYKVGFTKPPADYYLRPFQLAAEHHLHKTYKSGLTFCLGYQQSAQFTLDYAIEFATRFKDDPLFALFWANSFSHNNLSDCSSMDVVILDYLERLTKLGILERMVVVFFSDHGLRFGPARTTASGHMEERLPFIFIWLPQYLKQKYPSFVNALSANKNRLTTPYDLHMTLKHLLSMSERVEDKSKFLTVAEGCQNCQTLLEPVPLDRSCNDAEIAEHWCTCIPYNKVYKNLNIIQKLANSTVNYINELVRNFRNGTFASQCRTLQLSSVVSAHRSYDAFRPKDANGTALDVYRLHFVTKPNSADFEVTLRYNPDTEAIHITGEISRLDSYYKDSHCILDSFVKKYCSCV</sequence>
<accession>A0A0A1X6X0</accession>
<proteinExistence type="predicted"/>
<protein>
    <submittedName>
        <fullName evidence="4">GLC7-interacting protein 3</fullName>
    </submittedName>
</protein>
<dbReference type="FunFam" id="3.40.720.10:FF:000017">
    <property type="entry name" value="Predicted protein"/>
    <property type="match status" value="1"/>
</dbReference>
<dbReference type="AlphaFoldDB" id="A0A0A1X6X0"/>
<reference evidence="4" key="2">
    <citation type="journal article" date="2015" name="Gigascience">
        <title>Reconstructing a comprehensive transcriptome assembly of a white-pupal translocated strain of the pest fruit fly Bactrocera cucurbitae.</title>
        <authorList>
            <person name="Sim S.B."/>
            <person name="Calla B."/>
            <person name="Hall B."/>
            <person name="DeRego T."/>
            <person name="Geib S.M."/>
        </authorList>
    </citation>
    <scope>NUCLEOTIDE SEQUENCE</scope>
</reference>
<dbReference type="PANTHER" id="PTHR10974">
    <property type="entry name" value="FI08016P-RELATED"/>
    <property type="match status" value="1"/>
</dbReference>
<dbReference type="SUPFAM" id="SSF53649">
    <property type="entry name" value="Alkaline phosphatase-like"/>
    <property type="match status" value="1"/>
</dbReference>
<evidence type="ECO:0000256" key="1">
    <source>
        <dbReference type="SAM" id="MobiDB-lite"/>
    </source>
</evidence>
<dbReference type="CDD" id="cd16021">
    <property type="entry name" value="ALP_like"/>
    <property type="match status" value="1"/>
</dbReference>
<dbReference type="EMBL" id="GBXI01013690">
    <property type="protein sequence ID" value="JAD00602.1"/>
    <property type="molecule type" value="Transcribed_RNA"/>
</dbReference>